<dbReference type="Proteomes" id="UP000189935">
    <property type="component" value="Chromosome I"/>
</dbReference>
<protein>
    <submittedName>
        <fullName evidence="1">Uncharacterized protein</fullName>
    </submittedName>
</protein>
<organism evidence="1 2">
    <name type="scientific">Bradyrhizobium lablabi</name>
    <dbReference type="NCBI Taxonomy" id="722472"/>
    <lineage>
        <taxon>Bacteria</taxon>
        <taxon>Pseudomonadati</taxon>
        <taxon>Pseudomonadota</taxon>
        <taxon>Alphaproteobacteria</taxon>
        <taxon>Hyphomicrobiales</taxon>
        <taxon>Nitrobacteraceae</taxon>
        <taxon>Bradyrhizobium</taxon>
    </lineage>
</organism>
<accession>A0A1M6T5Z0</accession>
<evidence type="ECO:0000313" key="1">
    <source>
        <dbReference type="EMBL" id="SHK52296.1"/>
    </source>
</evidence>
<evidence type="ECO:0000313" key="2">
    <source>
        <dbReference type="Proteomes" id="UP000189935"/>
    </source>
</evidence>
<dbReference type="EMBL" id="LT670844">
    <property type="protein sequence ID" value="SHK52296.1"/>
    <property type="molecule type" value="Genomic_DNA"/>
</dbReference>
<name>A0A1M6T5Z0_9BRAD</name>
<sequence length="102" mass="11072">MPISISMIIVSTQLVVAVADQVPKFDITRNCKLDVAATAGLSVREPDKSCIRDEQRARQQLGNQWSKFAAPSRASCTENERVGGTPSYVSLLTCLQMSTGAR</sequence>
<reference evidence="1 2" key="1">
    <citation type="submission" date="2016-11" db="EMBL/GenBank/DDBJ databases">
        <authorList>
            <person name="Jaros S."/>
            <person name="Januszkiewicz K."/>
            <person name="Wedrychowicz H."/>
        </authorList>
    </citation>
    <scope>NUCLEOTIDE SEQUENCE [LARGE SCALE GENOMIC DNA]</scope>
    <source>
        <strain evidence="1 2">GAS499</strain>
    </source>
</reference>
<proteinExistence type="predicted"/>
<dbReference type="AlphaFoldDB" id="A0A1M6T5Z0"/>
<gene>
    <name evidence="1" type="ORF">SAMN05444159_3476</name>
</gene>